<dbReference type="GO" id="GO:0010945">
    <property type="term" value="F:coenzyme A diphosphatase activity"/>
    <property type="evidence" value="ECO:0007669"/>
    <property type="project" value="InterPro"/>
</dbReference>
<gene>
    <name evidence="8" type="ORF">GCM10007971_04560</name>
</gene>
<evidence type="ECO:0000256" key="1">
    <source>
        <dbReference type="ARBA" id="ARBA00001936"/>
    </source>
</evidence>
<dbReference type="Pfam" id="PF00293">
    <property type="entry name" value="NUDIX"/>
    <property type="match status" value="1"/>
</dbReference>
<evidence type="ECO:0000256" key="3">
    <source>
        <dbReference type="ARBA" id="ARBA00022723"/>
    </source>
</evidence>
<dbReference type="PANTHER" id="PTHR12992:SF11">
    <property type="entry name" value="MITOCHONDRIAL COENZYME A DIPHOSPHATASE NUDT8"/>
    <property type="match status" value="1"/>
</dbReference>
<dbReference type="GO" id="GO:0046872">
    <property type="term" value="F:metal ion binding"/>
    <property type="evidence" value="ECO:0007669"/>
    <property type="project" value="UniProtKB-KW"/>
</dbReference>
<dbReference type="InterPro" id="IPR000086">
    <property type="entry name" value="NUDIX_hydrolase_dom"/>
</dbReference>
<proteinExistence type="predicted"/>
<reference evidence="8" key="2">
    <citation type="submission" date="2020-09" db="EMBL/GenBank/DDBJ databases">
        <authorList>
            <person name="Sun Q."/>
            <person name="Ohkuma M."/>
        </authorList>
    </citation>
    <scope>NUCLEOTIDE SEQUENCE</scope>
    <source>
        <strain evidence="8">JCM 17251</strain>
    </source>
</reference>
<sequence>MDASKILAKLENRTPRVMGEQHYRQSAVLLPLTSIQNETHILFEVRAMHMRSQPGDVCFPGGRIDPQDPSPKHAAIRETTEELGISAKNIEGLTPLDYIVNDSGRIIYPFVGTLLQSETIVPNEAEVAEVFTVPLDFFLETEPEIYKVRVHVTPEDNFPFDRIVGGKDYKWSANHINEIFYQYNGKVIWGLTARILTHFLQLIRK</sequence>
<dbReference type="EMBL" id="BMOS01000002">
    <property type="protein sequence ID" value="GGN50675.1"/>
    <property type="molecule type" value="Genomic_DNA"/>
</dbReference>
<comment type="cofactor">
    <cofactor evidence="1">
        <name>Mn(2+)</name>
        <dbReference type="ChEBI" id="CHEBI:29035"/>
    </cofactor>
</comment>
<dbReference type="CDD" id="cd03426">
    <property type="entry name" value="NUDIX_CoAse_Nudt7"/>
    <property type="match status" value="1"/>
</dbReference>
<keyword evidence="9" id="KW-1185">Reference proteome</keyword>
<dbReference type="PANTHER" id="PTHR12992">
    <property type="entry name" value="NUDIX HYDROLASE"/>
    <property type="match status" value="1"/>
</dbReference>
<evidence type="ECO:0000313" key="9">
    <source>
        <dbReference type="Proteomes" id="UP000624041"/>
    </source>
</evidence>
<feature type="domain" description="Nudix hydrolase" evidence="7">
    <location>
        <begin position="22"/>
        <end position="156"/>
    </location>
</feature>
<protein>
    <submittedName>
        <fullName evidence="8">Coenzyme A pyrophosphatase</fullName>
    </submittedName>
</protein>
<dbReference type="InterPro" id="IPR045121">
    <property type="entry name" value="CoAse"/>
</dbReference>
<reference evidence="8" key="1">
    <citation type="journal article" date="2014" name="Int. J. Syst. Evol. Microbiol.">
        <title>Complete genome sequence of Corynebacterium casei LMG S-19264T (=DSM 44701T), isolated from a smear-ripened cheese.</title>
        <authorList>
            <consortium name="US DOE Joint Genome Institute (JGI-PGF)"/>
            <person name="Walter F."/>
            <person name="Albersmeier A."/>
            <person name="Kalinowski J."/>
            <person name="Ruckert C."/>
        </authorList>
    </citation>
    <scope>NUCLEOTIDE SEQUENCE</scope>
    <source>
        <strain evidence="8">JCM 17251</strain>
    </source>
</reference>
<evidence type="ECO:0000256" key="6">
    <source>
        <dbReference type="ARBA" id="ARBA00023211"/>
    </source>
</evidence>
<comment type="caution">
    <text evidence="8">The sequence shown here is derived from an EMBL/GenBank/DDBJ whole genome shotgun (WGS) entry which is preliminary data.</text>
</comment>
<dbReference type="RefSeq" id="WP_188855860.1">
    <property type="nucleotide sequence ID" value="NZ_BMOS01000002.1"/>
</dbReference>
<evidence type="ECO:0000256" key="5">
    <source>
        <dbReference type="ARBA" id="ARBA00022842"/>
    </source>
</evidence>
<keyword evidence="4" id="KW-0378">Hydrolase</keyword>
<organism evidence="8 9">
    <name type="scientific">Oceanobacillus indicireducens</name>
    <dbReference type="NCBI Taxonomy" id="1004261"/>
    <lineage>
        <taxon>Bacteria</taxon>
        <taxon>Bacillati</taxon>
        <taxon>Bacillota</taxon>
        <taxon>Bacilli</taxon>
        <taxon>Bacillales</taxon>
        <taxon>Bacillaceae</taxon>
        <taxon>Oceanobacillus</taxon>
    </lineage>
</organism>
<keyword evidence="3" id="KW-0479">Metal-binding</keyword>
<evidence type="ECO:0000256" key="4">
    <source>
        <dbReference type="ARBA" id="ARBA00022801"/>
    </source>
</evidence>
<comment type="cofactor">
    <cofactor evidence="2">
        <name>Mg(2+)</name>
        <dbReference type="ChEBI" id="CHEBI:18420"/>
    </cofactor>
</comment>
<dbReference type="InterPro" id="IPR015797">
    <property type="entry name" value="NUDIX_hydrolase-like_dom_sf"/>
</dbReference>
<evidence type="ECO:0000313" key="8">
    <source>
        <dbReference type="EMBL" id="GGN50675.1"/>
    </source>
</evidence>
<name>A0A917XRP2_9BACI</name>
<keyword evidence="5" id="KW-0460">Magnesium</keyword>
<evidence type="ECO:0000256" key="2">
    <source>
        <dbReference type="ARBA" id="ARBA00001946"/>
    </source>
</evidence>
<dbReference type="AlphaFoldDB" id="A0A917XRP2"/>
<evidence type="ECO:0000259" key="7">
    <source>
        <dbReference type="PROSITE" id="PS51462"/>
    </source>
</evidence>
<dbReference type="Proteomes" id="UP000624041">
    <property type="component" value="Unassembled WGS sequence"/>
</dbReference>
<dbReference type="SUPFAM" id="SSF55811">
    <property type="entry name" value="Nudix"/>
    <property type="match status" value="1"/>
</dbReference>
<accession>A0A917XRP2</accession>
<dbReference type="PROSITE" id="PS51462">
    <property type="entry name" value="NUDIX"/>
    <property type="match status" value="1"/>
</dbReference>
<keyword evidence="6" id="KW-0464">Manganese</keyword>
<dbReference type="Gene3D" id="3.90.79.10">
    <property type="entry name" value="Nucleoside Triphosphate Pyrophosphohydrolase"/>
    <property type="match status" value="1"/>
</dbReference>